<dbReference type="Gene3D" id="3.30.230.10">
    <property type="match status" value="1"/>
</dbReference>
<dbReference type="PANTHER" id="PTHR43261">
    <property type="entry name" value="TRANSLATION ELONGATION FACTOR G-RELATED"/>
    <property type="match status" value="1"/>
</dbReference>
<dbReference type="InterPro" id="IPR020568">
    <property type="entry name" value="Ribosomal_Su5_D2-typ_SF"/>
</dbReference>
<sequence>MNVYKTEQIRNVVLLGHGGCGKTSLVEAMAHLAGLINRIGNVSEGNTLSDFDKEETKREFSINTSVVPLPWNECKINILDTPGYFDFVGEVEEAANAADAAIIVVSGKSGVEVGTEKAWEICEKYSLPRMFFVANMDDDNASFRQVVDDLTALYGKRIAPFFMPIRENEKLVGYVNIVKKGGRKFNGLAEKIDCEIPDYLKDYYDNYREKLLDAVAETSDEYMERYFNGEEFSDEEVRQALRNNVIDGSIIPVAMGSNLEIRGVFNLLNDIVKYFPSPNKIERVGTNRKTNQIFEANYDESKAMSAYIFKTIADPFIGKYSLIKVCSGVLKNDSVVYNCDKDMEEKLNKLYILQGKTPFEVKELSAGDIGAIAKLTNAKTGDTLSTKAVPIIYEKVDMPVPYTYMRYKAKSKGDEDKVSQALAKVMDEDQTVKIVNDTENRQSLIYGMGDQHLEIIVSKLYNKYKVEIELSKPKVAFRETIKKSAEVQGKYKKQSGGHGQYGDVKMVFEPSGDLERPYVFEERVFGGAVPRNFFPAVEKGVQESVIKGPLAAYPVVGVKATLIDGSYHPVDSSEMAFKTATMMAFKKGFLEAAPILLEPIASLRVNVPDRYTGDIMGDLNKRRGRVMGMTPAEGERQIIEAEIPMTEIYGYSTELRSMTGGRGDYSYEFIRYEPAPADVAEREIIERASKVTTIEE</sequence>
<keyword evidence="4" id="KW-0251">Elongation factor</keyword>
<dbReference type="SUPFAM" id="SSF54211">
    <property type="entry name" value="Ribosomal protein S5 domain 2-like"/>
    <property type="match status" value="1"/>
</dbReference>
<evidence type="ECO:0000256" key="1">
    <source>
        <dbReference type="ARBA" id="ARBA00022741"/>
    </source>
</evidence>
<dbReference type="InterPro" id="IPR053905">
    <property type="entry name" value="EF-G-like_DII"/>
</dbReference>
<reference evidence="4 7" key="2">
    <citation type="submission" date="2018-05" db="EMBL/GenBank/DDBJ databases">
        <title>Genomic Encyclopedia of Type Strains, Phase IV (KMG-IV): sequencing the most valuable type-strain genomes for metagenomic binning, comparative biology and taxonomic classification.</title>
        <authorList>
            <person name="Goeker M."/>
        </authorList>
    </citation>
    <scope>NUCLEOTIDE SEQUENCE [LARGE SCALE GENOMIC DNA]</scope>
    <source>
        <strain evidence="4 7">DSM 28816</strain>
    </source>
</reference>
<dbReference type="Gene3D" id="3.40.50.300">
    <property type="entry name" value="P-loop containing nucleotide triphosphate hydrolases"/>
    <property type="match status" value="1"/>
</dbReference>
<dbReference type="Gene3D" id="2.40.30.10">
    <property type="entry name" value="Translation factors"/>
    <property type="match status" value="1"/>
</dbReference>
<dbReference type="SMART" id="SM00889">
    <property type="entry name" value="EFG_IV"/>
    <property type="match status" value="1"/>
</dbReference>
<evidence type="ECO:0000259" key="3">
    <source>
        <dbReference type="PROSITE" id="PS51722"/>
    </source>
</evidence>
<dbReference type="SUPFAM" id="SSF50447">
    <property type="entry name" value="Translation proteins"/>
    <property type="match status" value="1"/>
</dbReference>
<dbReference type="InterPro" id="IPR035649">
    <property type="entry name" value="EFG_V"/>
</dbReference>
<evidence type="ECO:0000313" key="7">
    <source>
        <dbReference type="Proteomes" id="UP000247523"/>
    </source>
</evidence>
<gene>
    <name evidence="4" type="ORF">C8E03_10124</name>
    <name evidence="5" type="ORF">CG710_001935</name>
</gene>
<reference evidence="5 6" key="1">
    <citation type="journal article" date="2017" name="Genome Announc.">
        <title>Draft Genome Sequence of a Sporulating and Motile Strain of Lachnotalea glycerini Isolated from Water in Quebec City, Canada.</title>
        <authorList>
            <person name="Maheux A.F."/>
            <person name="Boudreau D.K."/>
            <person name="Berube E."/>
            <person name="Boissinot M."/>
            <person name="Raymond F."/>
            <person name="Brodeur S."/>
            <person name="Corbeil J."/>
            <person name="Isabel S."/>
            <person name="Omar R.F."/>
            <person name="Bergeron M.G."/>
        </authorList>
    </citation>
    <scope>NUCLEOTIDE SEQUENCE [LARGE SCALE GENOMIC DNA]</scope>
    <source>
        <strain evidence="5 6">CCRI-19302</strain>
    </source>
</reference>
<comment type="caution">
    <text evidence="4">The sequence shown here is derived from an EMBL/GenBank/DDBJ whole genome shotgun (WGS) entry which is preliminary data.</text>
</comment>
<dbReference type="NCBIfam" id="NF009381">
    <property type="entry name" value="PRK12740.1-5"/>
    <property type="match status" value="1"/>
</dbReference>
<evidence type="ECO:0000313" key="6">
    <source>
        <dbReference type="Proteomes" id="UP000216411"/>
    </source>
</evidence>
<dbReference type="Proteomes" id="UP000216411">
    <property type="component" value="Unassembled WGS sequence"/>
</dbReference>
<dbReference type="FunFam" id="3.30.230.10:FF:000003">
    <property type="entry name" value="Elongation factor G"/>
    <property type="match status" value="1"/>
</dbReference>
<dbReference type="CDD" id="cd04170">
    <property type="entry name" value="EF-G_bact"/>
    <property type="match status" value="1"/>
</dbReference>
<evidence type="ECO:0000313" key="4">
    <source>
        <dbReference type="EMBL" id="PXV95395.1"/>
    </source>
</evidence>
<dbReference type="GO" id="GO:0005525">
    <property type="term" value="F:GTP binding"/>
    <property type="evidence" value="ECO:0007669"/>
    <property type="project" value="UniProtKB-KW"/>
</dbReference>
<dbReference type="EMBL" id="QICS01000001">
    <property type="protein sequence ID" value="PXV95395.1"/>
    <property type="molecule type" value="Genomic_DNA"/>
</dbReference>
<dbReference type="CDD" id="cd04088">
    <property type="entry name" value="EFG_mtEFG_II"/>
    <property type="match status" value="1"/>
</dbReference>
<dbReference type="Pfam" id="PF22042">
    <property type="entry name" value="EF-G_D2"/>
    <property type="match status" value="1"/>
</dbReference>
<feature type="domain" description="Tr-type G" evidence="3">
    <location>
        <begin position="7"/>
        <end position="279"/>
    </location>
</feature>
<dbReference type="Pfam" id="PF14492">
    <property type="entry name" value="EFG_III"/>
    <property type="match status" value="1"/>
</dbReference>
<keyword evidence="2" id="KW-0342">GTP-binding</keyword>
<dbReference type="InterPro" id="IPR014721">
    <property type="entry name" value="Ribsml_uS5_D2-typ_fold_subgr"/>
</dbReference>
<dbReference type="Gene3D" id="3.30.70.870">
    <property type="entry name" value="Elongation Factor G (Translational Gtpase), domain 3"/>
    <property type="match status" value="1"/>
</dbReference>
<dbReference type="CDD" id="cd03713">
    <property type="entry name" value="EFG_mtEFG_C"/>
    <property type="match status" value="1"/>
</dbReference>
<keyword evidence="6" id="KW-1185">Reference proteome</keyword>
<evidence type="ECO:0000256" key="2">
    <source>
        <dbReference type="ARBA" id="ARBA00023134"/>
    </source>
</evidence>
<dbReference type="AlphaFoldDB" id="A0A255I3A7"/>
<reference evidence="5" key="3">
    <citation type="submission" date="2018-07" db="EMBL/GenBank/DDBJ databases">
        <authorList>
            <person name="Quirk P.G."/>
            <person name="Krulwich T.A."/>
        </authorList>
    </citation>
    <scope>NUCLEOTIDE SEQUENCE</scope>
    <source>
        <strain evidence="5">CCRI-19302</strain>
    </source>
</reference>
<dbReference type="InterPro" id="IPR009000">
    <property type="entry name" value="Transl_B-barrel_sf"/>
</dbReference>
<evidence type="ECO:0000313" key="5">
    <source>
        <dbReference type="EMBL" id="RDY32718.1"/>
    </source>
</evidence>
<dbReference type="InterPro" id="IPR005517">
    <property type="entry name" value="Transl_elong_EFG/EF2_IV"/>
</dbReference>
<keyword evidence="4" id="KW-0648">Protein biosynthesis</keyword>
<organism evidence="4 7">
    <name type="scientific">Lachnotalea glycerini</name>
    <dbReference type="NCBI Taxonomy" id="1763509"/>
    <lineage>
        <taxon>Bacteria</taxon>
        <taxon>Bacillati</taxon>
        <taxon>Bacillota</taxon>
        <taxon>Clostridia</taxon>
        <taxon>Lachnospirales</taxon>
        <taxon>Lachnospiraceae</taxon>
        <taxon>Lachnotalea</taxon>
    </lineage>
</organism>
<dbReference type="GO" id="GO:0032790">
    <property type="term" value="P:ribosome disassembly"/>
    <property type="evidence" value="ECO:0007669"/>
    <property type="project" value="TreeGrafter"/>
</dbReference>
<dbReference type="SUPFAM" id="SSF52540">
    <property type="entry name" value="P-loop containing nucleoside triphosphate hydrolases"/>
    <property type="match status" value="1"/>
</dbReference>
<dbReference type="PANTHER" id="PTHR43261:SF6">
    <property type="entry name" value="ELONGATION FACTOR G-LIKE PROTEIN"/>
    <property type="match status" value="1"/>
</dbReference>
<name>A0A255I3A7_9FIRM</name>
<dbReference type="InterPro" id="IPR047872">
    <property type="entry name" value="EFG_IV"/>
</dbReference>
<dbReference type="InterPro" id="IPR027417">
    <property type="entry name" value="P-loop_NTPase"/>
</dbReference>
<dbReference type="GO" id="GO:0003746">
    <property type="term" value="F:translation elongation factor activity"/>
    <property type="evidence" value="ECO:0007669"/>
    <property type="project" value="UniProtKB-KW"/>
</dbReference>
<dbReference type="InterPro" id="IPR000640">
    <property type="entry name" value="EFG_V-like"/>
</dbReference>
<keyword evidence="1" id="KW-0547">Nucleotide-binding</keyword>
<proteinExistence type="predicted"/>
<dbReference type="OrthoDB" id="9801472at2"/>
<dbReference type="InterPro" id="IPR035647">
    <property type="entry name" value="EFG_III/V"/>
</dbReference>
<dbReference type="Pfam" id="PF00679">
    <property type="entry name" value="EFG_C"/>
    <property type="match status" value="1"/>
</dbReference>
<accession>A0A255I3A7</accession>
<dbReference type="SUPFAM" id="SSF54980">
    <property type="entry name" value="EF-G C-terminal domain-like"/>
    <property type="match status" value="2"/>
</dbReference>
<dbReference type="InterPro" id="IPR041095">
    <property type="entry name" value="EFG_II"/>
</dbReference>
<dbReference type="InterPro" id="IPR005225">
    <property type="entry name" value="Small_GTP-bd"/>
</dbReference>
<dbReference type="PROSITE" id="PS51722">
    <property type="entry name" value="G_TR_2"/>
    <property type="match status" value="1"/>
</dbReference>
<dbReference type="RefSeq" id="WP_094379159.1">
    <property type="nucleotide sequence ID" value="NZ_NOKA02000002.1"/>
</dbReference>
<dbReference type="CDD" id="cd01434">
    <property type="entry name" value="EFG_mtEFG1_IV"/>
    <property type="match status" value="1"/>
</dbReference>
<dbReference type="GO" id="GO:0003924">
    <property type="term" value="F:GTPase activity"/>
    <property type="evidence" value="ECO:0007669"/>
    <property type="project" value="InterPro"/>
</dbReference>
<dbReference type="Pfam" id="PF03764">
    <property type="entry name" value="EFG_IV"/>
    <property type="match status" value="1"/>
</dbReference>
<dbReference type="EMBL" id="NOKA02000002">
    <property type="protein sequence ID" value="RDY32718.1"/>
    <property type="molecule type" value="Genomic_DNA"/>
</dbReference>
<protein>
    <submittedName>
        <fullName evidence="5">Elongation factor G</fullName>
    </submittedName>
    <submittedName>
        <fullName evidence="4">Translation elongation factor 2 (EF-2/EF-G)</fullName>
    </submittedName>
</protein>
<dbReference type="Proteomes" id="UP000247523">
    <property type="component" value="Unassembled WGS sequence"/>
</dbReference>
<dbReference type="Gene3D" id="3.30.70.240">
    <property type="match status" value="1"/>
</dbReference>
<dbReference type="InterPro" id="IPR000795">
    <property type="entry name" value="T_Tr_GTP-bd_dom"/>
</dbReference>
<dbReference type="Pfam" id="PF00009">
    <property type="entry name" value="GTP_EFTU"/>
    <property type="match status" value="1"/>
</dbReference>
<dbReference type="FunFam" id="3.30.70.240:FF:000001">
    <property type="entry name" value="Elongation factor G"/>
    <property type="match status" value="1"/>
</dbReference>
<dbReference type="SMART" id="SM00838">
    <property type="entry name" value="EFG_C"/>
    <property type="match status" value="1"/>
</dbReference>
<dbReference type="NCBIfam" id="TIGR00231">
    <property type="entry name" value="small_GTP"/>
    <property type="match status" value="1"/>
</dbReference>